<evidence type="ECO:0000313" key="10">
    <source>
        <dbReference type="EMBL" id="KAF0298614.1"/>
    </source>
</evidence>
<dbReference type="Pfam" id="PF05154">
    <property type="entry name" value="TM2"/>
    <property type="match status" value="1"/>
</dbReference>
<reference evidence="10 11" key="1">
    <citation type="submission" date="2019-07" db="EMBL/GenBank/DDBJ databases">
        <title>Draft genome assembly of a fouling barnacle, Amphibalanus amphitrite (Darwin, 1854): The first reference genome for Thecostraca.</title>
        <authorList>
            <person name="Kim W."/>
        </authorList>
    </citation>
    <scope>NUCLEOTIDE SEQUENCE [LARGE SCALE GENOMIC DNA]</scope>
    <source>
        <strain evidence="10">SNU_AA5</strain>
        <tissue evidence="10">Soma without cirri and trophi</tissue>
    </source>
</reference>
<keyword evidence="7" id="KW-0325">Glycoprotein</keyword>
<evidence type="ECO:0000259" key="9">
    <source>
        <dbReference type="Pfam" id="PF05154"/>
    </source>
</evidence>
<evidence type="ECO:0000256" key="2">
    <source>
        <dbReference type="ARBA" id="ARBA00008284"/>
    </source>
</evidence>
<evidence type="ECO:0000256" key="7">
    <source>
        <dbReference type="ARBA" id="ARBA00023180"/>
    </source>
</evidence>
<keyword evidence="4" id="KW-0732">Signal</keyword>
<organism evidence="10 11">
    <name type="scientific">Amphibalanus amphitrite</name>
    <name type="common">Striped barnacle</name>
    <name type="synonym">Balanus amphitrite</name>
    <dbReference type="NCBI Taxonomy" id="1232801"/>
    <lineage>
        <taxon>Eukaryota</taxon>
        <taxon>Metazoa</taxon>
        <taxon>Ecdysozoa</taxon>
        <taxon>Arthropoda</taxon>
        <taxon>Crustacea</taxon>
        <taxon>Multicrustacea</taxon>
        <taxon>Cirripedia</taxon>
        <taxon>Thoracica</taxon>
        <taxon>Thoracicalcarea</taxon>
        <taxon>Balanomorpha</taxon>
        <taxon>Balanoidea</taxon>
        <taxon>Balanidae</taxon>
        <taxon>Amphibalaninae</taxon>
        <taxon>Amphibalanus</taxon>
    </lineage>
</organism>
<keyword evidence="11" id="KW-1185">Reference proteome</keyword>
<dbReference type="PANTHER" id="PTHR21016:SF7">
    <property type="entry name" value="TM2 DOMAIN-CONTAINING PROTEIN 3"/>
    <property type="match status" value="1"/>
</dbReference>
<evidence type="ECO:0000313" key="11">
    <source>
        <dbReference type="Proteomes" id="UP000440578"/>
    </source>
</evidence>
<dbReference type="OrthoDB" id="10257855at2759"/>
<evidence type="ECO:0000256" key="6">
    <source>
        <dbReference type="ARBA" id="ARBA00023136"/>
    </source>
</evidence>
<feature type="transmembrane region" description="Helical" evidence="8">
    <location>
        <begin position="168"/>
        <end position="189"/>
    </location>
</feature>
<feature type="transmembrane region" description="Helical" evidence="8">
    <location>
        <begin position="137"/>
        <end position="156"/>
    </location>
</feature>
<comment type="similarity">
    <text evidence="2">Belongs to the TM2 family.</text>
</comment>
<evidence type="ECO:0000256" key="4">
    <source>
        <dbReference type="ARBA" id="ARBA00022729"/>
    </source>
</evidence>
<evidence type="ECO:0000256" key="3">
    <source>
        <dbReference type="ARBA" id="ARBA00022692"/>
    </source>
</evidence>
<dbReference type="Proteomes" id="UP000440578">
    <property type="component" value="Unassembled WGS sequence"/>
</dbReference>
<evidence type="ECO:0000256" key="1">
    <source>
        <dbReference type="ARBA" id="ARBA00004141"/>
    </source>
</evidence>
<dbReference type="InterPro" id="IPR050932">
    <property type="entry name" value="TM2D1-3-like"/>
</dbReference>
<feature type="domain" description="TM2" evidence="9">
    <location>
        <begin position="136"/>
        <end position="182"/>
    </location>
</feature>
<comment type="subcellular location">
    <subcellularLocation>
        <location evidence="1">Membrane</location>
        <topology evidence="1">Multi-pass membrane protein</topology>
    </subcellularLocation>
</comment>
<sequence length="199" mass="21974">MMPADPAAAEAEWSEPPSAADRQCSGSCRRLPPPCLSCRFNSSCVYGANVTVRCRPAEGVSCTGRNDSFDRTMVCAYCYQTPVWQHSCSMCDASVVHKTPGRKFYRANCTVDENVLCMGNRTFYKRLVCKWTKGDRWSTALTLSIILGGFGVDRFYLGHWQEAIGKFFSFGGLGVWTLIDVVLIAIGYLSPADGSLYIT</sequence>
<dbReference type="GO" id="GO:0016020">
    <property type="term" value="C:membrane"/>
    <property type="evidence" value="ECO:0007669"/>
    <property type="project" value="UniProtKB-SubCell"/>
</dbReference>
<dbReference type="PANTHER" id="PTHR21016">
    <property type="entry name" value="BETA-AMYLOID BINDING PROTEIN-RELATED"/>
    <property type="match status" value="1"/>
</dbReference>
<dbReference type="AlphaFoldDB" id="A0A6A4W4A1"/>
<dbReference type="EMBL" id="VIIS01001420">
    <property type="protein sequence ID" value="KAF0298614.1"/>
    <property type="molecule type" value="Genomic_DNA"/>
</dbReference>
<gene>
    <name evidence="10" type="primary">amx</name>
    <name evidence="10" type="ORF">FJT64_000450</name>
</gene>
<comment type="caution">
    <text evidence="10">The sequence shown here is derived from an EMBL/GenBank/DDBJ whole genome shotgun (WGS) entry which is preliminary data.</text>
</comment>
<proteinExistence type="inferred from homology"/>
<keyword evidence="5 8" id="KW-1133">Transmembrane helix</keyword>
<evidence type="ECO:0000256" key="5">
    <source>
        <dbReference type="ARBA" id="ARBA00022989"/>
    </source>
</evidence>
<protein>
    <submittedName>
        <fullName evidence="10">TM2 domain-containing protein almondex</fullName>
    </submittedName>
</protein>
<accession>A0A6A4W4A1</accession>
<keyword evidence="3 8" id="KW-0812">Transmembrane</keyword>
<evidence type="ECO:0000256" key="8">
    <source>
        <dbReference type="SAM" id="Phobius"/>
    </source>
</evidence>
<name>A0A6A4W4A1_AMPAM</name>
<dbReference type="InterPro" id="IPR007829">
    <property type="entry name" value="TM2"/>
</dbReference>
<keyword evidence="6 8" id="KW-0472">Membrane</keyword>